<sequence>MYLFPQIFVYLLILQAVFTNLHQSTDDTIKAVTDVCQNAARLSKQKSFYIVNTNSQNHVDLFIESLHKNLFATTLCNNFCYIEELSRSNHPKNIVFFMSNINNIPNFILASTVKSARHLGNGHGHDITSHDFLPVSPENASRENFDDEVESKFIPGSLNYCIQMPPILEFMRNETRCDYELFITHEELEHDSVLSDRVHFATRKLGSSTIWNAKNHLIFVVNDFQVKDLHSLVRSEEITTLMRIEDERGVISDVKTHQQRWRELQVLFKFIWRFFKGIKTVICLEANCFYYNPVLEQVAQYPMLDAENQVDFLWDDWNGKYFSIQLFSGFGTEKATLNDVWGDILTEAIAGLQESKKLYFTPFRDTPNDFNHYEDGQKFGLDILMWTHGFSPEEKDTDLLNFDTTETIEHCSLCFMTPRAPFVPQFLVIYKSFDPSVWLCFFFAVIALLLMQYSFQLSQIAIFNQLYTQMELFSYNEVSALLTVWEYFLCGAPMKLLLGRLFTGKILFLIFSFAVLIFPTVIQSRMFELLSLYARYPEIDTVEDLAESNIFVRVPNIEAYSSIIEQWPQYERLRKKLIQDSRFYDVFYFDSESTLGEPGWSYTFRNFVSDQGWTLLTGGSSDLDLTPENMNTSFVRGFFALQENELAHMNTDAYVLSIPDMFLSQENFIFKSQFAPHGIEVHRVQECLVSYPFSYRMPKNSLFLEPLNRKIVQLLESGHVKKQLDVVLTGRIINIMNGYTGGLGVERSKPAVDDAPRPFSMVDLQLAFISLGFGHLVAFLAFLAELLINYNETGVRRLLTQCKRSTISLIPACVLRSWRK</sequence>
<evidence type="ECO:0000256" key="9">
    <source>
        <dbReference type="SAM" id="SignalP"/>
    </source>
</evidence>
<dbReference type="GO" id="GO:0005886">
    <property type="term" value="C:plasma membrane"/>
    <property type="evidence" value="ECO:0007669"/>
    <property type="project" value="UniProtKB-SubCell"/>
</dbReference>
<evidence type="ECO:0000256" key="1">
    <source>
        <dbReference type="ARBA" id="ARBA00004651"/>
    </source>
</evidence>
<evidence type="ECO:0000256" key="3">
    <source>
        <dbReference type="ARBA" id="ARBA00022692"/>
    </source>
</evidence>
<organism evidence="10 11">
    <name type="scientific">Bemisia tabaci</name>
    <name type="common">Sweetpotato whitefly</name>
    <name type="synonym">Aleurodes tabaci</name>
    <dbReference type="NCBI Taxonomy" id="7038"/>
    <lineage>
        <taxon>Eukaryota</taxon>
        <taxon>Metazoa</taxon>
        <taxon>Ecdysozoa</taxon>
        <taxon>Arthropoda</taxon>
        <taxon>Hexapoda</taxon>
        <taxon>Insecta</taxon>
        <taxon>Pterygota</taxon>
        <taxon>Neoptera</taxon>
        <taxon>Paraneoptera</taxon>
        <taxon>Hemiptera</taxon>
        <taxon>Sternorrhyncha</taxon>
        <taxon>Aleyrodoidea</taxon>
        <taxon>Aleyrodidae</taxon>
        <taxon>Aleyrodinae</taxon>
        <taxon>Bemisia</taxon>
    </lineage>
</organism>
<evidence type="ECO:0008006" key="12">
    <source>
        <dbReference type="Google" id="ProtNLM"/>
    </source>
</evidence>
<dbReference type="Proteomes" id="UP001152759">
    <property type="component" value="Chromosome 7"/>
</dbReference>
<feature type="signal peptide" evidence="9">
    <location>
        <begin position="1"/>
        <end position="19"/>
    </location>
</feature>
<feature type="transmembrane region" description="Helical" evidence="8">
    <location>
        <begin position="436"/>
        <end position="455"/>
    </location>
</feature>
<keyword evidence="6" id="KW-0675">Receptor</keyword>
<keyword evidence="11" id="KW-1185">Reference proteome</keyword>
<dbReference type="PANTHER" id="PTHR42643:SF38">
    <property type="entry name" value="IONOTROPIC RECEPTOR 100A"/>
    <property type="match status" value="1"/>
</dbReference>
<dbReference type="InterPro" id="IPR052192">
    <property type="entry name" value="Insect_Ionotropic_Sensory_Rcpt"/>
</dbReference>
<keyword evidence="5 8" id="KW-0472">Membrane</keyword>
<proteinExistence type="predicted"/>
<evidence type="ECO:0000256" key="4">
    <source>
        <dbReference type="ARBA" id="ARBA00022989"/>
    </source>
</evidence>
<reference evidence="10" key="1">
    <citation type="submission" date="2021-12" db="EMBL/GenBank/DDBJ databases">
        <authorList>
            <person name="King R."/>
        </authorList>
    </citation>
    <scope>NUCLEOTIDE SEQUENCE</scope>
</reference>
<keyword evidence="7" id="KW-0325">Glycoprotein</keyword>
<evidence type="ECO:0000256" key="8">
    <source>
        <dbReference type="SAM" id="Phobius"/>
    </source>
</evidence>
<evidence type="ECO:0000256" key="7">
    <source>
        <dbReference type="ARBA" id="ARBA00023180"/>
    </source>
</evidence>
<dbReference type="AlphaFoldDB" id="A0A9P0F7B0"/>
<evidence type="ECO:0000256" key="6">
    <source>
        <dbReference type="ARBA" id="ARBA00023170"/>
    </source>
</evidence>
<comment type="subcellular location">
    <subcellularLocation>
        <location evidence="1">Cell membrane</location>
        <topology evidence="1">Multi-pass membrane protein</topology>
    </subcellularLocation>
</comment>
<dbReference type="PANTHER" id="PTHR42643">
    <property type="entry name" value="IONOTROPIC RECEPTOR 20A-RELATED"/>
    <property type="match status" value="1"/>
</dbReference>
<feature type="transmembrane region" description="Helical" evidence="8">
    <location>
        <begin position="766"/>
        <end position="788"/>
    </location>
</feature>
<keyword evidence="9" id="KW-0732">Signal</keyword>
<keyword evidence="4 8" id="KW-1133">Transmembrane helix</keyword>
<gene>
    <name evidence="10" type="ORF">BEMITA_LOCUS11189</name>
</gene>
<evidence type="ECO:0000256" key="5">
    <source>
        <dbReference type="ARBA" id="ARBA00023136"/>
    </source>
</evidence>
<evidence type="ECO:0000313" key="10">
    <source>
        <dbReference type="EMBL" id="CAH0392707.1"/>
    </source>
</evidence>
<keyword evidence="2" id="KW-1003">Cell membrane</keyword>
<protein>
    <recommendedName>
        <fullName evidence="12">Ionotropic receptor</fullName>
    </recommendedName>
</protein>
<keyword evidence="3 8" id="KW-0812">Transmembrane</keyword>
<dbReference type="EMBL" id="OU963868">
    <property type="protein sequence ID" value="CAH0392707.1"/>
    <property type="molecule type" value="Genomic_DNA"/>
</dbReference>
<accession>A0A9P0F7B0</accession>
<evidence type="ECO:0000256" key="2">
    <source>
        <dbReference type="ARBA" id="ARBA00022475"/>
    </source>
</evidence>
<name>A0A9P0F7B0_BEMTA</name>
<feature type="transmembrane region" description="Helical" evidence="8">
    <location>
        <begin position="502"/>
        <end position="522"/>
    </location>
</feature>
<feature type="chain" id="PRO_5040347520" description="Ionotropic receptor" evidence="9">
    <location>
        <begin position="20"/>
        <end position="820"/>
    </location>
</feature>
<evidence type="ECO:0000313" key="11">
    <source>
        <dbReference type="Proteomes" id="UP001152759"/>
    </source>
</evidence>